<dbReference type="InterPro" id="IPR008160">
    <property type="entry name" value="Collagen"/>
</dbReference>
<evidence type="ECO:0000313" key="15">
    <source>
        <dbReference type="EMBL" id="TWW80483.1"/>
    </source>
</evidence>
<evidence type="ECO:0000256" key="8">
    <source>
        <dbReference type="ARBA" id="ARBA00023119"/>
    </source>
</evidence>
<feature type="region of interest" description="Disordered" evidence="12">
    <location>
        <begin position="248"/>
        <end position="343"/>
    </location>
</feature>
<dbReference type="FunFam" id="2.10.70.10:FF:000013">
    <property type="entry name" value="Collagen, type I, alpha 1"/>
    <property type="match status" value="1"/>
</dbReference>
<keyword evidence="5" id="KW-0732">Signal</keyword>
<dbReference type="InterPro" id="IPR050149">
    <property type="entry name" value="Collagen_superfamily"/>
</dbReference>
<evidence type="ECO:0000256" key="6">
    <source>
        <dbReference type="ARBA" id="ARBA00022737"/>
    </source>
</evidence>
<dbReference type="GO" id="GO:0005581">
    <property type="term" value="C:collagen trimer"/>
    <property type="evidence" value="ECO:0007669"/>
    <property type="project" value="UniProtKB-KW"/>
</dbReference>
<dbReference type="PANTHER" id="PTHR24023">
    <property type="entry name" value="COLLAGEN ALPHA"/>
    <property type="match status" value="1"/>
</dbReference>
<dbReference type="GO" id="GO:0005615">
    <property type="term" value="C:extracellular space"/>
    <property type="evidence" value="ECO:0007669"/>
    <property type="project" value="TreeGrafter"/>
</dbReference>
<protein>
    <submittedName>
        <fullName evidence="15">Collagen alpha-2(V) chain</fullName>
    </submittedName>
</protein>
<feature type="compositionally biased region" description="Pro residues" evidence="12">
    <location>
        <begin position="1270"/>
        <end position="1290"/>
    </location>
</feature>
<comment type="caution">
    <text evidence="15">The sequence shown here is derived from an EMBL/GenBank/DDBJ whole genome shotgun (WGS) entry which is preliminary data.</text>
</comment>
<dbReference type="PROSITE" id="PS51461">
    <property type="entry name" value="NC1_FIB"/>
    <property type="match status" value="1"/>
</dbReference>
<reference evidence="15 16" key="1">
    <citation type="submission" date="2019-04" db="EMBL/GenBank/DDBJ databases">
        <title>Chromosome genome assembly for Takifugu flavidus.</title>
        <authorList>
            <person name="Xiao S."/>
        </authorList>
    </citation>
    <scope>NUCLEOTIDE SEQUENCE [LARGE SCALE GENOMIC DNA]</scope>
    <source>
        <strain evidence="15">HTHZ2018</strain>
        <tissue evidence="15">Muscle</tissue>
    </source>
</reference>
<dbReference type="Pfam" id="PF00093">
    <property type="entry name" value="VWC"/>
    <property type="match status" value="1"/>
</dbReference>
<keyword evidence="10" id="KW-0325">Glycoprotein</keyword>
<dbReference type="InterPro" id="IPR001007">
    <property type="entry name" value="VWF_dom"/>
</dbReference>
<feature type="compositionally biased region" description="Low complexity" evidence="12">
    <location>
        <begin position="1206"/>
        <end position="1225"/>
    </location>
</feature>
<name>A0A5C6PM55_9TELE</name>
<dbReference type="FunFam" id="2.60.120.1000:FF:000001">
    <property type="entry name" value="Collagen alpha-1 type I chain"/>
    <property type="match status" value="1"/>
</dbReference>
<dbReference type="Proteomes" id="UP000324091">
    <property type="component" value="Chromosome 1"/>
</dbReference>
<dbReference type="SMART" id="SM00214">
    <property type="entry name" value="VWC"/>
    <property type="match status" value="1"/>
</dbReference>
<dbReference type="SMART" id="SM00038">
    <property type="entry name" value="COLFI"/>
    <property type="match status" value="1"/>
</dbReference>
<feature type="domain" description="Fibrillar collagen NC1" evidence="14">
    <location>
        <begin position="1331"/>
        <end position="1563"/>
    </location>
</feature>
<evidence type="ECO:0000259" key="13">
    <source>
        <dbReference type="PROSITE" id="PS50184"/>
    </source>
</evidence>
<dbReference type="GO" id="GO:0030198">
    <property type="term" value="P:extracellular matrix organization"/>
    <property type="evidence" value="ECO:0007669"/>
    <property type="project" value="TreeGrafter"/>
</dbReference>
<dbReference type="GO" id="GO:0030020">
    <property type="term" value="F:extracellular matrix structural constituent conferring tensile strength"/>
    <property type="evidence" value="ECO:0007669"/>
    <property type="project" value="TreeGrafter"/>
</dbReference>
<evidence type="ECO:0000313" key="16">
    <source>
        <dbReference type="Proteomes" id="UP000324091"/>
    </source>
</evidence>
<evidence type="ECO:0000256" key="9">
    <source>
        <dbReference type="ARBA" id="ARBA00023157"/>
    </source>
</evidence>
<dbReference type="Pfam" id="PF01410">
    <property type="entry name" value="COLFI"/>
    <property type="match status" value="1"/>
</dbReference>
<proteinExistence type="predicted"/>
<keyword evidence="16" id="KW-1185">Reference proteome</keyword>
<feature type="region of interest" description="Disordered" evidence="12">
    <location>
        <begin position="1109"/>
        <end position="1327"/>
    </location>
</feature>
<sequence length="1563" mass="169915">GDVSILKGPVVSGSEIRYLTCLERGSVFCDTHMCCDPNAEQLHSAREREGKHKEITALRQANRSVLPPLPAAGDDVSCSADGQVYTNRDIWKPEPCRICVCDNGQVLCDEIQCDELSNCEKMMIPEGECCPVCQADSSNSGRPDTFDGARVYKVPGIRGRPGPMVSISLPPDESEWILCLDRDPQGLQENGDPEETKEGLDCGGLQVMMVSPVYQVSLVNQGLQVIPPIQDELILLLHLQGIGAQMASGFDGKSGPQGMLSGSRGEAGTRGPPGPSGSPGQAGAQGPPGEVGDPGHMGPSGQRGPEGLMGKPGEDGEPGKPGNNGEMGFSGSPGARGFPGMPGPPGLKGHKVFVFFPAFNAFRDTLEFLARRVKMEQWDQRVLQVHMVQWEHQVLWVLLGCQEREDVLDPVVHPVNVVCLALLENLDQYANRLKLCLMYKPAEYKHCVHEIHTSWGPLGLSGPSGYPGTPGMKGQPGPTGVRGPQGPQGQRGETGHLGRPGPLGLGGPIGTDGGPGAKGPVYKVVITLHRAILVHKVQVGILDLLVHLDLREAQANLVLKDNWEMLVFQVSKERLDLKESLVRRVSGDNVETLALWALLDPLVKEELLVTEDSLVLTDCQDQRVLKEIVEYLVHQDQKVPWETLVVQENLVYQVQGVLLVPLESREQRASQDHWEQQERMVVLVQQGPLGIEGHLESWDQPDPKALVVIQEKQVNKDLQEWQVKGALQGKMERSALLVPLDHLVYLEIKALLVNLENLAMLVFLESWVLWDRLDQGVNVEILVREESWVQMVFKDLRVFLEHLVQMVQRAVLDHLVQLVMLVLQVFRECQERGVYLALQVPKVKGARLERKDQKVQLEMMVQEDLLVLLALQDLLDPVVKRGNLDPKAHTDPRDPEELQDQGVTQVQSVPLDFPEPLVLMASLESRERLVSPARKEMLDHLDPKVWLELMDLLGPLVSLDLQDELAHQVQLDHLESLDLLVLQEKRVLVVFVEIMEHLENKESEGHQDHLVAQETRGTLGKTDPLVLMDPQAQLELQGREALWVFQVREESVECQAFQDQGAHQENRDQLDNLERKALQVQLVSLVLKDPVGILVLMVNVSIFVFGLQGPAGSDGPPGKDGVLGQRGDRGDPGPEGLIGSQGLPGPAGPVGSQGGPGRRGDIGSRGPVGPPGAAGKRGLVGPQGPRGDKGDLGDHGERGQKGHRGFTGLQGLPGPPGTTGEQGATGIVGPSGQRGPPGPIGPSGKEGLIGGPGPMGPPGTRGISGEVGPEGPPGEPGPQGPPGPPGPPTSAPDELFDGNMDYDSGPPPPPEFSEDEALPNSNSSTIVPVDPGILATLKALSSQISNMKSPDGSRKHPARTCDDLKRCYPMKKSGEYWVDPNQGSVEDAIKVYCNMDTGETCIAANPTSIPRKVWWNSSKNKPVWFGADINRGTHFVYGNKDQLANTITVQMTFIRLLSKEASQTITYHCKNSVAYKDQKTGNLKKAIILKGANDLELKAEGNSRFRYTVLEDSCSESNGKWGKTVFEYRTQKTPRLPIVDIAPVDIGGPDQEFGIDIGPVCFL</sequence>
<dbReference type="SUPFAM" id="SSF57603">
    <property type="entry name" value="FnI-like domain"/>
    <property type="match status" value="1"/>
</dbReference>
<keyword evidence="7" id="KW-0106">Calcium</keyword>
<dbReference type="Pfam" id="PF01391">
    <property type="entry name" value="Collagen"/>
    <property type="match status" value="4"/>
</dbReference>
<feature type="compositionally biased region" description="Basic and acidic residues" evidence="12">
    <location>
        <begin position="1186"/>
        <end position="1200"/>
    </location>
</feature>
<evidence type="ECO:0000256" key="5">
    <source>
        <dbReference type="ARBA" id="ARBA00022729"/>
    </source>
</evidence>
<accession>A0A5C6PM55</accession>
<dbReference type="GO" id="GO:0046872">
    <property type="term" value="F:metal ion binding"/>
    <property type="evidence" value="ECO:0007669"/>
    <property type="project" value="UniProtKB-KW"/>
</dbReference>
<keyword evidence="6" id="KW-0677">Repeat</keyword>
<gene>
    <name evidence="15" type="ORF">D4764_01G0002980</name>
</gene>
<evidence type="ECO:0000256" key="11">
    <source>
        <dbReference type="ARBA" id="ARBA00023278"/>
    </source>
</evidence>
<keyword evidence="3" id="KW-0272">Extracellular matrix</keyword>
<keyword evidence="11" id="KW-0379">Hydroxylation</keyword>
<feature type="compositionally biased region" description="Low complexity" evidence="12">
    <location>
        <begin position="1258"/>
        <end position="1269"/>
    </location>
</feature>
<dbReference type="PROSITE" id="PS50184">
    <property type="entry name" value="VWFC_2"/>
    <property type="match status" value="1"/>
</dbReference>
<feature type="compositionally biased region" description="Low complexity" evidence="12">
    <location>
        <begin position="278"/>
        <end position="288"/>
    </location>
</feature>
<dbReference type="EMBL" id="RHFK02000001">
    <property type="protein sequence ID" value="TWW80483.1"/>
    <property type="molecule type" value="Genomic_DNA"/>
</dbReference>
<dbReference type="PANTHER" id="PTHR24023:SF966">
    <property type="entry name" value="COLLAGEN ALPHA-1(XXII) CHAIN-LIKE"/>
    <property type="match status" value="1"/>
</dbReference>
<dbReference type="PROSITE" id="PS01208">
    <property type="entry name" value="VWFC_1"/>
    <property type="match status" value="1"/>
</dbReference>
<evidence type="ECO:0000256" key="12">
    <source>
        <dbReference type="SAM" id="MobiDB-lite"/>
    </source>
</evidence>
<keyword evidence="9" id="KW-1015">Disulfide bond</keyword>
<dbReference type="GO" id="GO:0031012">
    <property type="term" value="C:extracellular matrix"/>
    <property type="evidence" value="ECO:0007669"/>
    <property type="project" value="TreeGrafter"/>
</dbReference>
<comment type="subcellular location">
    <subcellularLocation>
        <location evidence="1">Secreted</location>
    </subcellularLocation>
</comment>
<keyword evidence="4" id="KW-0479">Metal-binding</keyword>
<evidence type="ECO:0000256" key="1">
    <source>
        <dbReference type="ARBA" id="ARBA00004613"/>
    </source>
</evidence>
<feature type="non-terminal residue" evidence="15">
    <location>
        <position position="1"/>
    </location>
</feature>
<evidence type="ECO:0000256" key="10">
    <source>
        <dbReference type="ARBA" id="ARBA00023180"/>
    </source>
</evidence>
<evidence type="ECO:0000256" key="3">
    <source>
        <dbReference type="ARBA" id="ARBA00022530"/>
    </source>
</evidence>
<feature type="region of interest" description="Disordered" evidence="12">
    <location>
        <begin position="463"/>
        <end position="499"/>
    </location>
</feature>
<evidence type="ECO:0000259" key="14">
    <source>
        <dbReference type="PROSITE" id="PS51461"/>
    </source>
</evidence>
<evidence type="ECO:0000256" key="7">
    <source>
        <dbReference type="ARBA" id="ARBA00022837"/>
    </source>
</evidence>
<keyword evidence="8 15" id="KW-0176">Collagen</keyword>
<dbReference type="Gene3D" id="2.60.120.1000">
    <property type="match status" value="1"/>
</dbReference>
<organism evidence="15 16">
    <name type="scientific">Takifugu flavidus</name>
    <name type="common">sansaifugu</name>
    <dbReference type="NCBI Taxonomy" id="433684"/>
    <lineage>
        <taxon>Eukaryota</taxon>
        <taxon>Metazoa</taxon>
        <taxon>Chordata</taxon>
        <taxon>Craniata</taxon>
        <taxon>Vertebrata</taxon>
        <taxon>Euteleostomi</taxon>
        <taxon>Actinopterygii</taxon>
        <taxon>Neopterygii</taxon>
        <taxon>Teleostei</taxon>
        <taxon>Neoteleostei</taxon>
        <taxon>Acanthomorphata</taxon>
        <taxon>Eupercaria</taxon>
        <taxon>Tetraodontiformes</taxon>
        <taxon>Tetradontoidea</taxon>
        <taxon>Tetraodontidae</taxon>
        <taxon>Takifugu</taxon>
    </lineage>
</organism>
<keyword evidence="2" id="KW-0964">Secreted</keyword>
<dbReference type="InterPro" id="IPR000885">
    <property type="entry name" value="Fib_collagen_C"/>
</dbReference>
<evidence type="ECO:0000256" key="2">
    <source>
        <dbReference type="ARBA" id="ARBA00022525"/>
    </source>
</evidence>
<evidence type="ECO:0000256" key="4">
    <source>
        <dbReference type="ARBA" id="ARBA00022723"/>
    </source>
</evidence>
<feature type="domain" description="VWFC" evidence="13">
    <location>
        <begin position="76"/>
        <end position="134"/>
    </location>
</feature>
<dbReference type="Gene3D" id="6.20.200.20">
    <property type="match status" value="1"/>
</dbReference>